<accession>A0A8I2YMH3</accession>
<dbReference type="Gene3D" id="1.10.510.10">
    <property type="entry name" value="Transferase(Phosphotransferase) domain 1"/>
    <property type="match status" value="1"/>
</dbReference>
<dbReference type="Proteomes" id="UP000683000">
    <property type="component" value="Unassembled WGS sequence"/>
</dbReference>
<organism evidence="2 3">
    <name type="scientific">Boletus reticuloceps</name>
    <dbReference type="NCBI Taxonomy" id="495285"/>
    <lineage>
        <taxon>Eukaryota</taxon>
        <taxon>Fungi</taxon>
        <taxon>Dikarya</taxon>
        <taxon>Basidiomycota</taxon>
        <taxon>Agaricomycotina</taxon>
        <taxon>Agaricomycetes</taxon>
        <taxon>Agaricomycetidae</taxon>
        <taxon>Boletales</taxon>
        <taxon>Boletineae</taxon>
        <taxon>Boletaceae</taxon>
        <taxon>Boletoideae</taxon>
        <taxon>Boletus</taxon>
    </lineage>
</organism>
<evidence type="ECO:0000313" key="3">
    <source>
        <dbReference type="Proteomes" id="UP000683000"/>
    </source>
</evidence>
<dbReference type="AlphaFoldDB" id="A0A8I2YMH3"/>
<reference evidence="2" key="1">
    <citation type="submission" date="2021-03" db="EMBL/GenBank/DDBJ databases">
        <title>Evolutionary innovations through gain and loss of genes in the ectomycorrhizal Boletales.</title>
        <authorList>
            <person name="Wu G."/>
            <person name="Miyauchi S."/>
            <person name="Morin E."/>
            <person name="Yang Z.-L."/>
            <person name="Xu J."/>
            <person name="Martin F.M."/>
        </authorList>
    </citation>
    <scope>NUCLEOTIDE SEQUENCE</scope>
    <source>
        <strain evidence="2">BR01</strain>
    </source>
</reference>
<dbReference type="OrthoDB" id="2677303at2759"/>
<comment type="caution">
    <text evidence="2">The sequence shown here is derived from an EMBL/GenBank/DDBJ whole genome shotgun (WGS) entry which is preliminary data.</text>
</comment>
<evidence type="ECO:0000313" key="2">
    <source>
        <dbReference type="EMBL" id="KAG6375289.1"/>
    </source>
</evidence>
<sequence length="144" mass="16326">MFTPLGALLSRQVLSGKQPWWEIGEDVAVLLRLSQGEIPGRPESRPIDDQHWELIERCLSQIPDRPAANTIVSFLEQFLERFPHSQPLRDVIKSMQDTQQSDSSDSSSSTIIADSDDPAIDEYIPPATPTKKLRKPWVLRTPHE</sequence>
<keyword evidence="3" id="KW-1185">Reference proteome</keyword>
<feature type="compositionally biased region" description="Low complexity" evidence="1">
    <location>
        <begin position="96"/>
        <end position="113"/>
    </location>
</feature>
<gene>
    <name evidence="2" type="ORF">JVT61DRAFT_3511</name>
</gene>
<evidence type="ECO:0000256" key="1">
    <source>
        <dbReference type="SAM" id="MobiDB-lite"/>
    </source>
</evidence>
<dbReference type="EMBL" id="JAGFBS010000015">
    <property type="protein sequence ID" value="KAG6375289.1"/>
    <property type="molecule type" value="Genomic_DNA"/>
</dbReference>
<name>A0A8I2YMH3_9AGAM</name>
<proteinExistence type="predicted"/>
<feature type="region of interest" description="Disordered" evidence="1">
    <location>
        <begin position="89"/>
        <end position="144"/>
    </location>
</feature>
<protein>
    <submittedName>
        <fullName evidence="2">Uncharacterized protein</fullName>
    </submittedName>
</protein>